<keyword evidence="6 9" id="KW-0812">Transmembrane</keyword>
<feature type="transmembrane region" description="Helical" evidence="9">
    <location>
        <begin position="346"/>
        <end position="367"/>
    </location>
</feature>
<evidence type="ECO:0000259" key="10">
    <source>
        <dbReference type="PROSITE" id="PS50850"/>
    </source>
</evidence>
<feature type="domain" description="Major facilitator superfamily (MFS) profile" evidence="10">
    <location>
        <begin position="1"/>
        <end position="399"/>
    </location>
</feature>
<evidence type="ECO:0000256" key="9">
    <source>
        <dbReference type="SAM" id="Phobius"/>
    </source>
</evidence>
<evidence type="ECO:0000313" key="12">
    <source>
        <dbReference type="Proteomes" id="UP001549047"/>
    </source>
</evidence>
<comment type="similarity">
    <text evidence="2">Belongs to the major facilitator superfamily. Set transporter family.</text>
</comment>
<dbReference type="PANTHER" id="PTHR23535">
    <property type="entry name" value="SUGAR EFFLUX TRANSPORTER A-RELATED"/>
    <property type="match status" value="1"/>
</dbReference>
<keyword evidence="5" id="KW-0762">Sugar transport</keyword>
<evidence type="ECO:0000256" key="3">
    <source>
        <dbReference type="ARBA" id="ARBA00022448"/>
    </source>
</evidence>
<dbReference type="EMBL" id="JBEPMB010000003">
    <property type="protein sequence ID" value="MET3614096.1"/>
    <property type="molecule type" value="Genomic_DNA"/>
</dbReference>
<evidence type="ECO:0000256" key="8">
    <source>
        <dbReference type="ARBA" id="ARBA00023136"/>
    </source>
</evidence>
<evidence type="ECO:0000256" key="6">
    <source>
        <dbReference type="ARBA" id="ARBA00022692"/>
    </source>
</evidence>
<evidence type="ECO:0000256" key="1">
    <source>
        <dbReference type="ARBA" id="ARBA00004651"/>
    </source>
</evidence>
<evidence type="ECO:0000256" key="5">
    <source>
        <dbReference type="ARBA" id="ARBA00022597"/>
    </source>
</evidence>
<keyword evidence="3" id="KW-0813">Transport</keyword>
<comment type="caution">
    <text evidence="11">The sequence shown here is derived from an EMBL/GenBank/DDBJ whole genome shotgun (WGS) entry which is preliminary data.</text>
</comment>
<feature type="transmembrane region" description="Helical" evidence="9">
    <location>
        <begin position="258"/>
        <end position="276"/>
    </location>
</feature>
<accession>A0ABV2J1C5</accession>
<proteinExistence type="inferred from homology"/>
<dbReference type="Pfam" id="PF07690">
    <property type="entry name" value="MFS_1"/>
    <property type="match status" value="1"/>
</dbReference>
<dbReference type="InterPro" id="IPR011701">
    <property type="entry name" value="MFS"/>
</dbReference>
<reference evidence="11 12" key="1">
    <citation type="submission" date="2024-06" db="EMBL/GenBank/DDBJ databases">
        <title>Genomic Encyclopedia of Type Strains, Phase IV (KMG-IV): sequencing the most valuable type-strain genomes for metagenomic binning, comparative biology and taxonomic classification.</title>
        <authorList>
            <person name="Goeker M."/>
        </authorList>
    </citation>
    <scope>NUCLEOTIDE SEQUENCE [LARGE SCALE GENOMIC DNA]</scope>
    <source>
        <strain evidence="11 12">DSM 29780</strain>
    </source>
</reference>
<dbReference type="Gene3D" id="1.20.1250.20">
    <property type="entry name" value="MFS general substrate transporter like domains"/>
    <property type="match status" value="2"/>
</dbReference>
<feature type="transmembrane region" description="Helical" evidence="9">
    <location>
        <begin position="12"/>
        <end position="30"/>
    </location>
</feature>
<keyword evidence="7 9" id="KW-1133">Transmembrane helix</keyword>
<name>A0ABV2J1C5_9HYPH</name>
<feature type="transmembrane region" description="Helical" evidence="9">
    <location>
        <begin position="288"/>
        <end position="306"/>
    </location>
</feature>
<feature type="transmembrane region" description="Helical" evidence="9">
    <location>
        <begin position="148"/>
        <end position="168"/>
    </location>
</feature>
<comment type="subcellular location">
    <subcellularLocation>
        <location evidence="1">Cell membrane</location>
        <topology evidence="1">Multi-pass membrane protein</topology>
    </subcellularLocation>
</comment>
<feature type="transmembrane region" description="Helical" evidence="9">
    <location>
        <begin position="106"/>
        <end position="127"/>
    </location>
</feature>
<feature type="transmembrane region" description="Helical" evidence="9">
    <location>
        <begin position="50"/>
        <end position="70"/>
    </location>
</feature>
<evidence type="ECO:0000256" key="2">
    <source>
        <dbReference type="ARBA" id="ARBA00006523"/>
    </source>
</evidence>
<dbReference type="InterPro" id="IPR020846">
    <property type="entry name" value="MFS_dom"/>
</dbReference>
<dbReference type="InterPro" id="IPR036259">
    <property type="entry name" value="MFS_trans_sf"/>
</dbReference>
<dbReference type="PANTHER" id="PTHR23535:SF2">
    <property type="entry name" value="SUGAR EFFLUX TRANSPORTER A-RELATED"/>
    <property type="match status" value="1"/>
</dbReference>
<feature type="transmembrane region" description="Helical" evidence="9">
    <location>
        <begin position="82"/>
        <end position="100"/>
    </location>
</feature>
<keyword evidence="8 9" id="KW-0472">Membrane</keyword>
<dbReference type="Proteomes" id="UP001549047">
    <property type="component" value="Unassembled WGS sequence"/>
</dbReference>
<organism evidence="11 12">
    <name type="scientific">Rhizobium aquaticum</name>
    <dbReference type="NCBI Taxonomy" id="1549636"/>
    <lineage>
        <taxon>Bacteria</taxon>
        <taxon>Pseudomonadati</taxon>
        <taxon>Pseudomonadota</taxon>
        <taxon>Alphaproteobacteria</taxon>
        <taxon>Hyphomicrobiales</taxon>
        <taxon>Rhizobiaceae</taxon>
        <taxon>Rhizobium/Agrobacterium group</taxon>
        <taxon>Rhizobium</taxon>
    </lineage>
</organism>
<feature type="transmembrane region" description="Helical" evidence="9">
    <location>
        <begin position="218"/>
        <end position="238"/>
    </location>
</feature>
<sequence>MSFAFLSALKDPALRISATAMLFFGFAGAATSPYDSIVGIKEMHLGNSAYAVLMFAAAVVNVVASVTMGILADRLGDYRSSILYVSLFGVAGFALVYFAASAPAFVVAKLCLLPVFGALNSLIFANVRAASEAMSSTQLIAVNSTMRATISLAWVAVPGLVGVSLAGSSSMLPAYLWAASAALVCFVLALWFLPPAPASRKDDADANYRMLASLKEVAAPRVLLRVMAIALIFSMLHVNDAVRPLIISLKAGGSVGDIGFIIGIVAFLEIVFILFWGMSDRWMRPVNAIAIGAVLYIAYMALQGLVSETWQAYALTPLSGFAAAAIVSLPITYLQNLIAHRPGLGSSLIAVNIFLSAGLSAVVFAIGTRIGDYGFTSILGGVIGLVGVALLILLDGKRAQADQ</sequence>
<keyword evidence="4" id="KW-1003">Cell membrane</keyword>
<evidence type="ECO:0000313" key="11">
    <source>
        <dbReference type="EMBL" id="MET3614096.1"/>
    </source>
</evidence>
<feature type="transmembrane region" description="Helical" evidence="9">
    <location>
        <begin position="312"/>
        <end position="334"/>
    </location>
</feature>
<feature type="transmembrane region" description="Helical" evidence="9">
    <location>
        <begin position="373"/>
        <end position="394"/>
    </location>
</feature>
<gene>
    <name evidence="11" type="ORF">ABID16_002433</name>
</gene>
<feature type="transmembrane region" description="Helical" evidence="9">
    <location>
        <begin position="174"/>
        <end position="193"/>
    </location>
</feature>
<keyword evidence="12" id="KW-1185">Reference proteome</keyword>
<evidence type="ECO:0000256" key="7">
    <source>
        <dbReference type="ARBA" id="ARBA00022989"/>
    </source>
</evidence>
<dbReference type="RefSeq" id="WP_354556613.1">
    <property type="nucleotide sequence ID" value="NZ_JBEPMB010000003.1"/>
</dbReference>
<evidence type="ECO:0000256" key="4">
    <source>
        <dbReference type="ARBA" id="ARBA00022475"/>
    </source>
</evidence>
<dbReference type="PROSITE" id="PS50850">
    <property type="entry name" value="MFS"/>
    <property type="match status" value="1"/>
</dbReference>
<protein>
    <submittedName>
        <fullName evidence="11">MFS family arabinose efflux permease</fullName>
    </submittedName>
</protein>
<dbReference type="SUPFAM" id="SSF103473">
    <property type="entry name" value="MFS general substrate transporter"/>
    <property type="match status" value="2"/>
</dbReference>